<protein>
    <submittedName>
        <fullName evidence="1">Uncharacterized protein</fullName>
    </submittedName>
</protein>
<reference evidence="1 2" key="1">
    <citation type="submission" date="2016-12" db="EMBL/GenBank/DDBJ databases">
        <title>Draft Genome Sequence of Mercury Resistant Pseudomonas DRA525.</title>
        <authorList>
            <person name="Drace K.M."/>
        </authorList>
    </citation>
    <scope>NUCLEOTIDE SEQUENCE [LARGE SCALE GENOMIC DNA]</scope>
    <source>
        <strain evidence="1 2">DRA525</strain>
    </source>
</reference>
<evidence type="ECO:0000313" key="2">
    <source>
        <dbReference type="Proteomes" id="UP000185146"/>
    </source>
</evidence>
<organism evidence="1 2">
    <name type="scientific">Pseudomonas putida</name>
    <name type="common">Arthrobacter siderocapsulatus</name>
    <dbReference type="NCBI Taxonomy" id="303"/>
    <lineage>
        <taxon>Bacteria</taxon>
        <taxon>Pseudomonadati</taxon>
        <taxon>Pseudomonadota</taxon>
        <taxon>Gammaproteobacteria</taxon>
        <taxon>Pseudomonadales</taxon>
        <taxon>Pseudomonadaceae</taxon>
        <taxon>Pseudomonas</taxon>
    </lineage>
</organism>
<evidence type="ECO:0000313" key="1">
    <source>
        <dbReference type="EMBL" id="APO80191.1"/>
    </source>
</evidence>
<name>A0A1L5PJ33_PSEPU</name>
<dbReference type="AlphaFoldDB" id="A0A1L5PJ33"/>
<dbReference type="Proteomes" id="UP000185146">
    <property type="component" value="Chromosome"/>
</dbReference>
<gene>
    <name evidence="1" type="ORF">BL240_01250</name>
</gene>
<dbReference type="EMBL" id="CP018743">
    <property type="protein sequence ID" value="APO80191.1"/>
    <property type="molecule type" value="Genomic_DNA"/>
</dbReference>
<sequence>MIVKSTWTPMIADAYANKYGEVAEDFLSLVVIPSLAALEQKGVEIAAQEDQVLAAFHLHDHRHLITKTSMALCLGIQSLWEQQLRDYLCNCPKAGGITWRIIRKASWGFSPKGPTLNKLFSEIRGLPIEGFESYRRLDKLQLLGNVCRHGSGDSADKLQARHPELWPQVMVEAIQTGSPLLTSLPLGAIQITVDLLRDLVNAVVLFWLDMRIACTETLIPNNPAMIEEVVRLQALRPALL</sequence>
<dbReference type="RefSeq" id="WP_075043785.1">
    <property type="nucleotide sequence ID" value="NZ_CP018743.1"/>
</dbReference>
<proteinExistence type="predicted"/>
<accession>A0A1L5PJ33</accession>